<dbReference type="PANTHER" id="PTHR11081:SF9">
    <property type="entry name" value="FLAP ENDONUCLEASE 1"/>
    <property type="match status" value="1"/>
</dbReference>
<keyword evidence="5" id="KW-0496">Mitochondrion</keyword>
<dbReference type="Pfam" id="PF00752">
    <property type="entry name" value="XPG_N"/>
    <property type="match status" value="1"/>
</dbReference>
<dbReference type="InterPro" id="IPR029060">
    <property type="entry name" value="PIN-like_dom_sf"/>
</dbReference>
<proteinExistence type="predicted"/>
<dbReference type="SMART" id="SM00054">
    <property type="entry name" value="EFh"/>
    <property type="match status" value="3"/>
</dbReference>
<evidence type="ECO:0000256" key="7">
    <source>
        <dbReference type="SAM" id="Coils"/>
    </source>
</evidence>
<keyword evidence="8" id="KW-0472">Membrane</keyword>
<dbReference type="Gene3D" id="3.40.50.300">
    <property type="entry name" value="P-loop containing nucleotide triphosphate hydrolases"/>
    <property type="match status" value="1"/>
</dbReference>
<organism evidence="10 11">
    <name type="scientific">Durusdinium trenchii</name>
    <dbReference type="NCBI Taxonomy" id="1381693"/>
    <lineage>
        <taxon>Eukaryota</taxon>
        <taxon>Sar</taxon>
        <taxon>Alveolata</taxon>
        <taxon>Dinophyceae</taxon>
        <taxon>Suessiales</taxon>
        <taxon>Symbiodiniaceae</taxon>
        <taxon>Durusdinium</taxon>
    </lineage>
</organism>
<keyword evidence="4" id="KW-0460">Magnesium</keyword>
<keyword evidence="11" id="KW-1185">Reference proteome</keyword>
<evidence type="ECO:0000259" key="9">
    <source>
        <dbReference type="PROSITE" id="PS50222"/>
    </source>
</evidence>
<evidence type="ECO:0000256" key="4">
    <source>
        <dbReference type="ARBA" id="ARBA00022842"/>
    </source>
</evidence>
<dbReference type="PROSITE" id="PS00841">
    <property type="entry name" value="XPG_1"/>
    <property type="match status" value="1"/>
</dbReference>
<keyword evidence="2" id="KW-0227">DNA damage</keyword>
<dbReference type="InterPro" id="IPR002048">
    <property type="entry name" value="EF_hand_dom"/>
</dbReference>
<dbReference type="InterPro" id="IPR027417">
    <property type="entry name" value="P-loop_NTPase"/>
</dbReference>
<dbReference type="InterPro" id="IPR011992">
    <property type="entry name" value="EF-hand-dom_pair"/>
</dbReference>
<sequence>MAAAAATIGARRGRQRGQAIVVEQELQRKAAENQMKKQQKEMAQSILDKYDKDKNGVLSSEELRAMLEDYSMHRFKEEVHPSSEDLSFLFGLFHKKGGKADCIERGELMSLLRAWGDFMKMKELVHKLTDTFDKDDNKAIDLEELQDILESTHKGPVKKEVTDWVMREADVSRNGTLNHLELARALLAFELLCKGEPHMRKDLSEGWRKWGEAVGHCRAQLPGTASRLRKVMGIKQLGKFLKSSCPSAMNSHSPAAEYKDQTVAIDVSCCLYQCITAMGDTPRGVQPGSELDTSHIAGLLRRSIRLLELGIKPIFIFDGEAPMMKSHVLQQREKNRAKSRELLEEAQAMGDQEAMKRYGARIWCIVGSTLSLLLLGLALQWEFLGPLLLSSFSERSEQPALTEVISRLDALERNVLELQEGLTILREKLILDKSVKKKPPGWFKRRPGPNRTGDRMGKRKTMSPECAQFYTSLLPVTDGRNTTCRRFHFVHVGKNGGTALESWLTENHLECLIAPISFGHVDMEVAFPKRMRGTCYLTFVRDPVERYVSGFLSRWREGCPAHCTPWTRAEERVFQMFQTPNDLAEAFSSDDPLLQKEANMAHATIFHLYRGFASYFPYGKTMMPYVIYAGLTCHMDTDAVQLLRAMGLPKEMTEKLTPVSRVHENPEEHKHLHELSPVAMANVRKKVHADYEIMRLFAQEGLLPSENVSALCK</sequence>
<evidence type="ECO:0000313" key="10">
    <source>
        <dbReference type="EMBL" id="CAK9069766.1"/>
    </source>
</evidence>
<evidence type="ECO:0000256" key="3">
    <source>
        <dbReference type="ARBA" id="ARBA00022837"/>
    </source>
</evidence>
<keyword evidence="7" id="KW-0175">Coiled coil</keyword>
<dbReference type="Gene3D" id="1.10.238.10">
    <property type="entry name" value="EF-hand"/>
    <property type="match status" value="2"/>
</dbReference>
<gene>
    <name evidence="10" type="ORF">CCMP2556_LOCUS34316</name>
</gene>
<keyword evidence="8" id="KW-1133">Transmembrane helix</keyword>
<accession>A0ABP0P1T9</accession>
<dbReference type="SUPFAM" id="SSF47473">
    <property type="entry name" value="EF-hand"/>
    <property type="match status" value="1"/>
</dbReference>
<dbReference type="SMART" id="SM00485">
    <property type="entry name" value="XPGN"/>
    <property type="match status" value="1"/>
</dbReference>
<protein>
    <recommendedName>
        <fullName evidence="9">EF-hand domain-containing protein</fullName>
    </recommendedName>
</protein>
<dbReference type="SUPFAM" id="SSF88723">
    <property type="entry name" value="PIN domain-like"/>
    <property type="match status" value="1"/>
</dbReference>
<feature type="coiled-coil region" evidence="7">
    <location>
        <begin position="21"/>
        <end position="48"/>
    </location>
</feature>
<dbReference type="Gene3D" id="3.40.50.1010">
    <property type="entry name" value="5'-nuclease"/>
    <property type="match status" value="1"/>
</dbReference>
<comment type="caution">
    <text evidence="10">The sequence shown here is derived from an EMBL/GenBank/DDBJ whole genome shotgun (WGS) entry which is preliminary data.</text>
</comment>
<evidence type="ECO:0000256" key="5">
    <source>
        <dbReference type="ARBA" id="ARBA00023128"/>
    </source>
</evidence>
<dbReference type="InterPro" id="IPR019974">
    <property type="entry name" value="XPG_CS"/>
</dbReference>
<keyword evidence="6" id="KW-0234">DNA repair</keyword>
<dbReference type="CDD" id="cd00051">
    <property type="entry name" value="EFh"/>
    <property type="match status" value="1"/>
</dbReference>
<feature type="domain" description="EF-hand" evidence="9">
    <location>
        <begin position="120"/>
        <end position="155"/>
    </location>
</feature>
<dbReference type="PRINTS" id="PR00853">
    <property type="entry name" value="XPGRADSUPER"/>
</dbReference>
<feature type="domain" description="EF-hand" evidence="9">
    <location>
        <begin position="38"/>
        <end position="73"/>
    </location>
</feature>
<reference evidence="10 11" key="1">
    <citation type="submission" date="2024-02" db="EMBL/GenBank/DDBJ databases">
        <authorList>
            <person name="Chen Y."/>
            <person name="Shah S."/>
            <person name="Dougan E. K."/>
            <person name="Thang M."/>
            <person name="Chan C."/>
        </authorList>
    </citation>
    <scope>NUCLEOTIDE SEQUENCE [LARGE SCALE GENOMIC DNA]</scope>
</reference>
<feature type="transmembrane region" description="Helical" evidence="8">
    <location>
        <begin position="362"/>
        <end position="381"/>
    </location>
</feature>
<name>A0ABP0P1T9_9DINO</name>
<dbReference type="Proteomes" id="UP001642484">
    <property type="component" value="Unassembled WGS sequence"/>
</dbReference>
<dbReference type="InterPro" id="IPR006084">
    <property type="entry name" value="XPG/Rad2"/>
</dbReference>
<dbReference type="InterPro" id="IPR006085">
    <property type="entry name" value="XPG_DNA_repair_N"/>
</dbReference>
<dbReference type="PROSITE" id="PS00018">
    <property type="entry name" value="EF_HAND_1"/>
    <property type="match status" value="3"/>
</dbReference>
<evidence type="ECO:0000256" key="6">
    <source>
        <dbReference type="ARBA" id="ARBA00023204"/>
    </source>
</evidence>
<keyword evidence="8" id="KW-0812">Transmembrane</keyword>
<evidence type="ECO:0000313" key="11">
    <source>
        <dbReference type="Proteomes" id="UP001642484"/>
    </source>
</evidence>
<dbReference type="PROSITE" id="PS50222">
    <property type="entry name" value="EF_HAND_2"/>
    <property type="match status" value="2"/>
</dbReference>
<dbReference type="EMBL" id="CAXAMN010022472">
    <property type="protein sequence ID" value="CAK9069766.1"/>
    <property type="molecule type" value="Genomic_DNA"/>
</dbReference>
<evidence type="ECO:0000256" key="8">
    <source>
        <dbReference type="SAM" id="Phobius"/>
    </source>
</evidence>
<keyword evidence="1" id="KW-0479">Metal-binding</keyword>
<dbReference type="InterPro" id="IPR018247">
    <property type="entry name" value="EF_Hand_1_Ca_BS"/>
</dbReference>
<keyword evidence="3" id="KW-0106">Calcium</keyword>
<evidence type="ECO:0000256" key="1">
    <source>
        <dbReference type="ARBA" id="ARBA00022723"/>
    </source>
</evidence>
<dbReference type="PANTHER" id="PTHR11081">
    <property type="entry name" value="FLAP ENDONUCLEASE FAMILY MEMBER"/>
    <property type="match status" value="1"/>
</dbReference>
<feature type="coiled-coil region" evidence="7">
    <location>
        <begin position="401"/>
        <end position="428"/>
    </location>
</feature>
<evidence type="ECO:0000256" key="2">
    <source>
        <dbReference type="ARBA" id="ARBA00022763"/>
    </source>
</evidence>